<feature type="region of interest" description="Disordered" evidence="1">
    <location>
        <begin position="1"/>
        <end position="48"/>
    </location>
</feature>
<accession>X1KVP7</accession>
<sequence length="48" mass="5327">MKSSSAGIQAKDVFPEFARAPQKSRKQIQEPEPTTLSSTTQEQESSMQ</sequence>
<feature type="compositionally biased region" description="Low complexity" evidence="1">
    <location>
        <begin position="30"/>
        <end position="48"/>
    </location>
</feature>
<reference evidence="2" key="1">
    <citation type="journal article" date="2014" name="Front. Microbiol.">
        <title>High frequency of phylogenetically diverse reductive dehalogenase-homologous genes in deep subseafloor sedimentary metagenomes.</title>
        <authorList>
            <person name="Kawai M."/>
            <person name="Futagami T."/>
            <person name="Toyoda A."/>
            <person name="Takaki Y."/>
            <person name="Nishi S."/>
            <person name="Hori S."/>
            <person name="Arai W."/>
            <person name="Tsubouchi T."/>
            <person name="Morono Y."/>
            <person name="Uchiyama I."/>
            <person name="Ito T."/>
            <person name="Fujiyama A."/>
            <person name="Inagaki F."/>
            <person name="Takami H."/>
        </authorList>
    </citation>
    <scope>NUCLEOTIDE SEQUENCE</scope>
    <source>
        <strain evidence="2">Expedition CK06-06</strain>
    </source>
</reference>
<protein>
    <submittedName>
        <fullName evidence="2">Uncharacterized protein</fullName>
    </submittedName>
</protein>
<gene>
    <name evidence="2" type="ORF">S06H3_07276</name>
</gene>
<proteinExistence type="predicted"/>
<comment type="caution">
    <text evidence="2">The sequence shown here is derived from an EMBL/GenBank/DDBJ whole genome shotgun (WGS) entry which is preliminary data.</text>
</comment>
<dbReference type="EMBL" id="BARV01002931">
    <property type="protein sequence ID" value="GAH97710.1"/>
    <property type="molecule type" value="Genomic_DNA"/>
</dbReference>
<organism evidence="2">
    <name type="scientific">marine sediment metagenome</name>
    <dbReference type="NCBI Taxonomy" id="412755"/>
    <lineage>
        <taxon>unclassified sequences</taxon>
        <taxon>metagenomes</taxon>
        <taxon>ecological metagenomes</taxon>
    </lineage>
</organism>
<dbReference type="AlphaFoldDB" id="X1KVP7"/>
<evidence type="ECO:0000256" key="1">
    <source>
        <dbReference type="SAM" id="MobiDB-lite"/>
    </source>
</evidence>
<name>X1KVP7_9ZZZZ</name>
<evidence type="ECO:0000313" key="2">
    <source>
        <dbReference type="EMBL" id="GAH97710.1"/>
    </source>
</evidence>